<keyword evidence="3" id="KW-0963">Cytoplasm</keyword>
<dbReference type="PANTHER" id="PTHR33799">
    <property type="entry name" value="PTS PERMEASE-RELATED-RELATED"/>
    <property type="match status" value="1"/>
</dbReference>
<evidence type="ECO:0000256" key="7">
    <source>
        <dbReference type="ARBA" id="ARBA00022777"/>
    </source>
</evidence>
<dbReference type="Proteomes" id="UP000753219">
    <property type="component" value="Unassembled WGS sequence"/>
</dbReference>
<dbReference type="RefSeq" id="WP_004799950.1">
    <property type="nucleotide sequence ID" value="NZ_CABKNA010000003.1"/>
</dbReference>
<keyword evidence="11" id="KW-1185">Reference proteome</keyword>
<evidence type="ECO:0000256" key="5">
    <source>
        <dbReference type="ARBA" id="ARBA00022679"/>
    </source>
</evidence>
<sequence length="138" mass="14990">MKGIVLTSHGLLADGMLDTIKIFSGEPSQIKALCLMPGDDMAKFLGDLCDAIDEVDTGDGVLVFCDLLFGTPCNCSGALLGKKEYKERVQVITGMNLAMLLEYIGMRDNGMKPSEIIDTGKCGIVDFNELHKQRSQEL</sequence>
<dbReference type="GO" id="GO:0016020">
    <property type="term" value="C:membrane"/>
    <property type="evidence" value="ECO:0007669"/>
    <property type="project" value="InterPro"/>
</dbReference>
<comment type="subcellular location">
    <subcellularLocation>
        <location evidence="1">Cytoplasm</location>
    </subcellularLocation>
</comment>
<keyword evidence="2" id="KW-0813">Transport</keyword>
<dbReference type="OrthoDB" id="9799827at2"/>
<dbReference type="GO" id="GO:0005737">
    <property type="term" value="C:cytoplasm"/>
    <property type="evidence" value="ECO:0007669"/>
    <property type="project" value="UniProtKB-SubCell"/>
</dbReference>
<gene>
    <name evidence="10" type="ORF">DWZ83_01500</name>
    <name evidence="9" type="ORF">KHZ85_00260</name>
</gene>
<proteinExistence type="predicted"/>
<evidence type="ECO:0000256" key="1">
    <source>
        <dbReference type="ARBA" id="ARBA00004496"/>
    </source>
</evidence>
<reference evidence="10 11" key="1">
    <citation type="submission" date="2018-08" db="EMBL/GenBank/DDBJ databases">
        <title>A genome reference for cultivated species of the human gut microbiota.</title>
        <authorList>
            <person name="Zou Y."/>
            <person name="Xue W."/>
            <person name="Luo G."/>
        </authorList>
    </citation>
    <scope>NUCLEOTIDE SEQUENCE [LARGE SCALE GENOMIC DNA]</scope>
    <source>
        <strain evidence="10 11">AF35-6BH</strain>
    </source>
</reference>
<keyword evidence="4 10" id="KW-0762">Sugar transport</keyword>
<evidence type="ECO:0000256" key="4">
    <source>
        <dbReference type="ARBA" id="ARBA00022597"/>
    </source>
</evidence>
<dbReference type="Pfam" id="PF03610">
    <property type="entry name" value="EIIA-man"/>
    <property type="match status" value="1"/>
</dbReference>
<evidence type="ECO:0000313" key="11">
    <source>
        <dbReference type="Proteomes" id="UP000284868"/>
    </source>
</evidence>
<dbReference type="PANTHER" id="PTHR33799:SF1">
    <property type="entry name" value="PTS SYSTEM MANNOSE-SPECIFIC EIIAB COMPONENT-RELATED"/>
    <property type="match status" value="1"/>
</dbReference>
<dbReference type="Proteomes" id="UP000284868">
    <property type="component" value="Unassembled WGS sequence"/>
</dbReference>
<keyword evidence="5" id="KW-0808">Transferase</keyword>
<dbReference type="InterPro" id="IPR004701">
    <property type="entry name" value="PTS_EIIA_man-typ"/>
</dbReference>
<dbReference type="GO" id="GO:0009401">
    <property type="term" value="P:phosphoenolpyruvate-dependent sugar phosphotransferase system"/>
    <property type="evidence" value="ECO:0007669"/>
    <property type="project" value="UniProtKB-KW"/>
</dbReference>
<evidence type="ECO:0000256" key="2">
    <source>
        <dbReference type="ARBA" id="ARBA00022448"/>
    </source>
</evidence>
<keyword evidence="7" id="KW-0418">Kinase</keyword>
<dbReference type="InterPro" id="IPR036662">
    <property type="entry name" value="PTS_EIIA_man-typ_sf"/>
</dbReference>
<dbReference type="EMBL" id="JAGZMZ010000001">
    <property type="protein sequence ID" value="MBS4883192.1"/>
    <property type="molecule type" value="Genomic_DNA"/>
</dbReference>
<evidence type="ECO:0000256" key="6">
    <source>
        <dbReference type="ARBA" id="ARBA00022683"/>
    </source>
</evidence>
<dbReference type="CDD" id="cd00006">
    <property type="entry name" value="PTS_IIA_man"/>
    <property type="match status" value="1"/>
</dbReference>
<dbReference type="InterPro" id="IPR033887">
    <property type="entry name" value="PTS_IIA_man"/>
</dbReference>
<dbReference type="Gene3D" id="3.40.50.510">
    <property type="entry name" value="Phosphotransferase system, mannose-type IIA component"/>
    <property type="match status" value="1"/>
</dbReference>
<dbReference type="GO" id="GO:0016301">
    <property type="term" value="F:kinase activity"/>
    <property type="evidence" value="ECO:0007669"/>
    <property type="project" value="UniProtKB-KW"/>
</dbReference>
<evidence type="ECO:0000313" key="9">
    <source>
        <dbReference type="EMBL" id="MBS4883192.1"/>
    </source>
</evidence>
<dbReference type="GeneID" id="92793634"/>
<protein>
    <submittedName>
        <fullName evidence="10">PTS sugar transporter subunit IIA</fullName>
    </submittedName>
</protein>
<dbReference type="SUPFAM" id="SSF53062">
    <property type="entry name" value="PTS system fructose IIA component-like"/>
    <property type="match status" value="1"/>
</dbReference>
<dbReference type="AlphaFoldDB" id="A0A415PQK8"/>
<accession>A0A415PQK8</accession>
<keyword evidence="6" id="KW-0598">Phosphotransferase system</keyword>
<comment type="caution">
    <text evidence="10">The sequence shown here is derived from an EMBL/GenBank/DDBJ whole genome shotgun (WGS) entry which is preliminary data.</text>
</comment>
<reference evidence="9" key="2">
    <citation type="submission" date="2021-02" db="EMBL/GenBank/DDBJ databases">
        <title>Infant gut strain persistence is associated with maternal origin, phylogeny, and functional potential including surface adhesion and iron acquisition.</title>
        <authorList>
            <person name="Lou Y.C."/>
        </authorList>
    </citation>
    <scope>NUCLEOTIDE SEQUENCE</scope>
    <source>
        <strain evidence="9">L3_108_103G1_dasL3_108_103G1_concoct_2</strain>
    </source>
</reference>
<evidence type="ECO:0000313" key="10">
    <source>
        <dbReference type="EMBL" id="RHM15020.1"/>
    </source>
</evidence>
<organism evidence="10 11">
    <name type="scientific">Amedibacillus dolichus</name>
    <dbReference type="NCBI Taxonomy" id="31971"/>
    <lineage>
        <taxon>Bacteria</taxon>
        <taxon>Bacillati</taxon>
        <taxon>Bacillota</taxon>
        <taxon>Erysipelotrichia</taxon>
        <taxon>Erysipelotrichales</taxon>
        <taxon>Erysipelotrichaceae</taxon>
        <taxon>Amedibacillus</taxon>
    </lineage>
</organism>
<evidence type="ECO:0000256" key="3">
    <source>
        <dbReference type="ARBA" id="ARBA00022490"/>
    </source>
</evidence>
<evidence type="ECO:0000259" key="8">
    <source>
        <dbReference type="PROSITE" id="PS51096"/>
    </source>
</evidence>
<dbReference type="PROSITE" id="PS51096">
    <property type="entry name" value="PTS_EIIA_TYPE_4"/>
    <property type="match status" value="1"/>
</dbReference>
<dbReference type="InterPro" id="IPR051471">
    <property type="entry name" value="Bacterial_PTS_sugar_comp"/>
</dbReference>
<dbReference type="EMBL" id="QRPK01000004">
    <property type="protein sequence ID" value="RHM15020.1"/>
    <property type="molecule type" value="Genomic_DNA"/>
</dbReference>
<name>A0A415PQK8_9FIRM</name>
<feature type="domain" description="PTS EIIA type-4" evidence="8">
    <location>
        <begin position="1"/>
        <end position="138"/>
    </location>
</feature>